<evidence type="ECO:0000313" key="3">
    <source>
        <dbReference type="Proteomes" id="UP001427805"/>
    </source>
</evidence>
<feature type="transmembrane region" description="Helical" evidence="1">
    <location>
        <begin position="28"/>
        <end position="55"/>
    </location>
</feature>
<keyword evidence="1" id="KW-0472">Membrane</keyword>
<dbReference type="RefSeq" id="WP_346247161.1">
    <property type="nucleotide sequence ID" value="NZ_JBDIZK010000007.1"/>
</dbReference>
<comment type="caution">
    <text evidence="2">The sequence shown here is derived from an EMBL/GenBank/DDBJ whole genome shotgun (WGS) entry which is preliminary data.</text>
</comment>
<feature type="transmembrane region" description="Helical" evidence="1">
    <location>
        <begin position="295"/>
        <end position="314"/>
    </location>
</feature>
<proteinExistence type="predicted"/>
<name>A0ABV0BDL0_9SPHN</name>
<evidence type="ECO:0000256" key="1">
    <source>
        <dbReference type="SAM" id="Phobius"/>
    </source>
</evidence>
<accession>A0ABV0BDL0</accession>
<organism evidence="2 3">
    <name type="scientific">Sphingomonas rustica</name>
    <dbReference type="NCBI Taxonomy" id="3103142"/>
    <lineage>
        <taxon>Bacteria</taxon>
        <taxon>Pseudomonadati</taxon>
        <taxon>Pseudomonadota</taxon>
        <taxon>Alphaproteobacteria</taxon>
        <taxon>Sphingomonadales</taxon>
        <taxon>Sphingomonadaceae</taxon>
        <taxon>Sphingomonas</taxon>
    </lineage>
</organism>
<dbReference type="Proteomes" id="UP001427805">
    <property type="component" value="Unassembled WGS sequence"/>
</dbReference>
<gene>
    <name evidence="2" type="ORF">TPR58_13320</name>
</gene>
<evidence type="ECO:0000313" key="2">
    <source>
        <dbReference type="EMBL" id="MEN3748150.1"/>
    </source>
</evidence>
<sequence length="339" mass="38525">MEKLGERPRARPTISDIFDRIEAIYLRVLRAIVLIIATLLLIYVAYLGVTGLYALSRSPDSVQETAATVAANEIVDAEEAEVRREATRTPVANAEHQKFFSDFVSRYYALFRGKFEPYRQPTDKVLTRDEFDDNFVQSELRLAAVTDGSRLFDQDKADLEALLATMTAAAAEPKATVRLQRYKTAKKVAAKREVRKTRTAYRSGWNSYSTACEDWYYSPMGCAERRAVEVPYTDTITVMEFPKGTQSHAQIFRAMQDQYFSLLESRRSANATDAENQRMEILIGKDQAWTDFGRAVQIFGGFVILMFFFLLIAIERHQRHISAALPGETRQPAEEAINP</sequence>
<keyword evidence="3" id="KW-1185">Reference proteome</keyword>
<dbReference type="EMBL" id="JBDIZK010000007">
    <property type="protein sequence ID" value="MEN3748150.1"/>
    <property type="molecule type" value="Genomic_DNA"/>
</dbReference>
<keyword evidence="1" id="KW-0812">Transmembrane</keyword>
<protein>
    <submittedName>
        <fullName evidence="2">Uncharacterized protein</fullName>
    </submittedName>
</protein>
<keyword evidence="1" id="KW-1133">Transmembrane helix</keyword>
<reference evidence="2 3" key="1">
    <citation type="submission" date="2024-05" db="EMBL/GenBank/DDBJ databases">
        <title>Sphingomonas sp. HF-S3 16S ribosomal RNA gene Genome sequencing and assembly.</title>
        <authorList>
            <person name="Lee H."/>
        </authorList>
    </citation>
    <scope>NUCLEOTIDE SEQUENCE [LARGE SCALE GENOMIC DNA]</scope>
    <source>
        <strain evidence="2 3">HF-S3</strain>
    </source>
</reference>